<dbReference type="EMBL" id="CADCXU010017584">
    <property type="protein sequence ID" value="CAB0006337.1"/>
    <property type="molecule type" value="Genomic_DNA"/>
</dbReference>
<accession>A0A6H5GQJ7</accession>
<reference evidence="3 4" key="1">
    <citation type="submission" date="2020-02" db="EMBL/GenBank/DDBJ databases">
        <authorList>
            <person name="Ferguson B K."/>
        </authorList>
    </citation>
    <scope>NUCLEOTIDE SEQUENCE [LARGE SCALE GENOMIC DNA]</scope>
</reference>
<keyword evidence="4" id="KW-1185">Reference proteome</keyword>
<feature type="compositionally biased region" description="Basic and acidic residues" evidence="1">
    <location>
        <begin position="53"/>
        <end position="62"/>
    </location>
</feature>
<feature type="non-terminal residue" evidence="3">
    <location>
        <position position="1"/>
    </location>
</feature>
<evidence type="ECO:0000256" key="1">
    <source>
        <dbReference type="SAM" id="MobiDB-lite"/>
    </source>
</evidence>
<name>A0A6H5GQJ7_9HEMI</name>
<dbReference type="AlphaFoldDB" id="A0A6H5GQJ7"/>
<gene>
    <name evidence="2" type="ORF">NTEN_LOCUS11812</name>
    <name evidence="3" type="ORF">NTEN_LOCUS11814</name>
</gene>
<sequence length="96" mass="10721">VLLQVTQEDTPKDLTRLVSHPVRQFVRRQPEAKAMNFMRIRSPQPSGLSVHSHPTERGREAGKPTGAEVDGATGDSHVVRPTRRSLRIMRKPMSSA</sequence>
<dbReference type="EMBL" id="CADCXU010017583">
    <property type="protein sequence ID" value="CAB0006335.1"/>
    <property type="molecule type" value="Genomic_DNA"/>
</dbReference>
<proteinExistence type="predicted"/>
<evidence type="ECO:0000313" key="4">
    <source>
        <dbReference type="Proteomes" id="UP000479000"/>
    </source>
</evidence>
<organism evidence="3 4">
    <name type="scientific">Nesidiocoris tenuis</name>
    <dbReference type="NCBI Taxonomy" id="355587"/>
    <lineage>
        <taxon>Eukaryota</taxon>
        <taxon>Metazoa</taxon>
        <taxon>Ecdysozoa</taxon>
        <taxon>Arthropoda</taxon>
        <taxon>Hexapoda</taxon>
        <taxon>Insecta</taxon>
        <taxon>Pterygota</taxon>
        <taxon>Neoptera</taxon>
        <taxon>Paraneoptera</taxon>
        <taxon>Hemiptera</taxon>
        <taxon>Heteroptera</taxon>
        <taxon>Panheteroptera</taxon>
        <taxon>Cimicomorpha</taxon>
        <taxon>Miridae</taxon>
        <taxon>Dicyphina</taxon>
        <taxon>Nesidiocoris</taxon>
    </lineage>
</organism>
<evidence type="ECO:0000313" key="3">
    <source>
        <dbReference type="EMBL" id="CAB0006337.1"/>
    </source>
</evidence>
<evidence type="ECO:0000313" key="2">
    <source>
        <dbReference type="EMBL" id="CAB0006335.1"/>
    </source>
</evidence>
<feature type="region of interest" description="Disordered" evidence="1">
    <location>
        <begin position="42"/>
        <end position="78"/>
    </location>
</feature>
<protein>
    <submittedName>
        <fullName evidence="3">Uncharacterized protein</fullName>
    </submittedName>
</protein>
<dbReference type="Proteomes" id="UP000479000">
    <property type="component" value="Unassembled WGS sequence"/>
</dbReference>